<accession>A0A2N3PTN2</accession>
<dbReference type="OrthoDB" id="8479836at2"/>
<dbReference type="GO" id="GO:0005886">
    <property type="term" value="C:plasma membrane"/>
    <property type="evidence" value="ECO:0007669"/>
    <property type="project" value="UniProtKB-SubCell"/>
</dbReference>
<dbReference type="GO" id="GO:0046933">
    <property type="term" value="F:proton-transporting ATP synthase activity, rotational mechanism"/>
    <property type="evidence" value="ECO:0007669"/>
    <property type="project" value="UniProtKB-UniRule"/>
</dbReference>
<evidence type="ECO:0000256" key="10">
    <source>
        <dbReference type="ARBA" id="ARBA00025198"/>
    </source>
</evidence>
<comment type="subunit">
    <text evidence="13">F-type ATPases have 2 components, F(1) - the catalytic core - and F(0) - the membrane proton channel. F(1) has five subunits: alpha(3), beta(3), gamma(1), delta(1), epsilon(1). F(0) has three main subunits: a(1), b(2) and c(10-14). The alpha and beta chains form an alternating ring which encloses part of the gamma chain. F(1) is attached to F(0) by a central stalk formed by the gamma and epsilon chains, while a peripheral stalk is formed by the delta and b chains.</text>
</comment>
<protein>
    <recommendedName>
        <fullName evidence="13">ATP synthase subunit b</fullName>
    </recommendedName>
    <alternativeName>
        <fullName evidence="13">ATP synthase F(0) sector subunit b</fullName>
    </alternativeName>
    <alternativeName>
        <fullName evidence="13">ATPase subunit I</fullName>
    </alternativeName>
    <alternativeName>
        <fullName evidence="13">F-type ATPase subunit b</fullName>
        <shortName evidence="13">F-ATPase subunit b</shortName>
    </alternativeName>
</protein>
<evidence type="ECO:0000256" key="4">
    <source>
        <dbReference type="ARBA" id="ARBA00022692"/>
    </source>
</evidence>
<gene>
    <name evidence="13" type="primary">atpF</name>
    <name evidence="16" type="ORF">CWS72_14795</name>
</gene>
<evidence type="ECO:0000256" key="14">
    <source>
        <dbReference type="RuleBase" id="RU003848"/>
    </source>
</evidence>
<evidence type="ECO:0000256" key="11">
    <source>
        <dbReference type="ARBA" id="ARBA00025614"/>
    </source>
</evidence>
<dbReference type="EMBL" id="PIUM01000017">
    <property type="protein sequence ID" value="PKU23758.1"/>
    <property type="molecule type" value="Genomic_DNA"/>
</dbReference>
<evidence type="ECO:0000256" key="15">
    <source>
        <dbReference type="SAM" id="Coils"/>
    </source>
</evidence>
<evidence type="ECO:0000313" key="17">
    <source>
        <dbReference type="Proteomes" id="UP000233293"/>
    </source>
</evidence>
<dbReference type="RefSeq" id="WP_101251394.1">
    <property type="nucleotide sequence ID" value="NZ_PIUM01000017.1"/>
</dbReference>
<comment type="function">
    <text evidence="11">Component of the F(0) channel, it forms part of the peripheral stalk, linking F(1) to F(0). The b'-subunit is a diverged and duplicated form of b found in plants and photosynthetic bacteria.</text>
</comment>
<keyword evidence="6 13" id="KW-1133">Transmembrane helix</keyword>
<dbReference type="Proteomes" id="UP000233293">
    <property type="component" value="Unassembled WGS sequence"/>
</dbReference>
<keyword evidence="8 13" id="KW-0472">Membrane</keyword>
<evidence type="ECO:0000256" key="2">
    <source>
        <dbReference type="ARBA" id="ARBA00022448"/>
    </source>
</evidence>
<evidence type="ECO:0000256" key="9">
    <source>
        <dbReference type="ARBA" id="ARBA00023310"/>
    </source>
</evidence>
<evidence type="ECO:0000313" key="16">
    <source>
        <dbReference type="EMBL" id="PKU23758.1"/>
    </source>
</evidence>
<comment type="subcellular location">
    <subcellularLocation>
        <location evidence="13">Cell membrane</location>
        <topology evidence="13">Single-pass membrane protein</topology>
    </subcellularLocation>
    <subcellularLocation>
        <location evidence="12">Endomembrane system</location>
        <topology evidence="12">Single-pass membrane protein</topology>
    </subcellularLocation>
</comment>
<comment type="similarity">
    <text evidence="1 13 14">Belongs to the ATPase B chain family.</text>
</comment>
<keyword evidence="9 13" id="KW-0066">ATP synthesis</keyword>
<keyword evidence="15" id="KW-0175">Coiled coil</keyword>
<evidence type="ECO:0000256" key="5">
    <source>
        <dbReference type="ARBA" id="ARBA00022781"/>
    </source>
</evidence>
<keyword evidence="3 13" id="KW-0138">CF(0)</keyword>
<evidence type="ECO:0000256" key="7">
    <source>
        <dbReference type="ARBA" id="ARBA00023065"/>
    </source>
</evidence>
<keyword evidence="17" id="KW-1185">Reference proteome</keyword>
<keyword evidence="5 13" id="KW-0375">Hydrogen ion transport</keyword>
<evidence type="ECO:0000256" key="13">
    <source>
        <dbReference type="HAMAP-Rule" id="MF_01398"/>
    </source>
</evidence>
<evidence type="ECO:0000256" key="6">
    <source>
        <dbReference type="ARBA" id="ARBA00022989"/>
    </source>
</evidence>
<keyword evidence="7 13" id="KW-0406">Ion transport</keyword>
<keyword evidence="13" id="KW-1003">Cell membrane</keyword>
<dbReference type="HAMAP" id="MF_01398">
    <property type="entry name" value="ATP_synth_b_bprime"/>
    <property type="match status" value="1"/>
</dbReference>
<evidence type="ECO:0000256" key="3">
    <source>
        <dbReference type="ARBA" id="ARBA00022547"/>
    </source>
</evidence>
<evidence type="ECO:0000256" key="1">
    <source>
        <dbReference type="ARBA" id="ARBA00005513"/>
    </source>
</evidence>
<dbReference type="AlphaFoldDB" id="A0A2N3PTN2"/>
<organism evidence="16 17">
    <name type="scientific">Telmatospirillum siberiense</name>
    <dbReference type="NCBI Taxonomy" id="382514"/>
    <lineage>
        <taxon>Bacteria</taxon>
        <taxon>Pseudomonadati</taxon>
        <taxon>Pseudomonadota</taxon>
        <taxon>Alphaproteobacteria</taxon>
        <taxon>Rhodospirillales</taxon>
        <taxon>Rhodospirillaceae</taxon>
        <taxon>Telmatospirillum</taxon>
    </lineage>
</organism>
<dbReference type="InterPro" id="IPR002146">
    <property type="entry name" value="ATP_synth_b/b'su_bac/chlpt"/>
</dbReference>
<sequence length="180" mass="20046">MFISIAQAAEVAAHHGEHGGVFSEAETWVAITWLIVVVLVARPVFRAITAALDLRREKIRARLEEAERLRTEAQEMLATYQKKQRDALKEAEAIIGQAKAEAERLAAQAEANLDELLRRREQQAVERIIQAEAEALREVRNKAVDIAIGATRKLIADNLSSDQASALIDQAIKDLPNRLH</sequence>
<dbReference type="PANTHER" id="PTHR33445">
    <property type="entry name" value="ATP SYNTHASE SUBUNIT B', CHLOROPLASTIC"/>
    <property type="match status" value="1"/>
</dbReference>
<keyword evidence="2 13" id="KW-0813">Transport</keyword>
<comment type="caution">
    <text evidence="16">The sequence shown here is derived from an EMBL/GenBank/DDBJ whole genome shotgun (WGS) entry which is preliminary data.</text>
</comment>
<keyword evidence="4 13" id="KW-0812">Transmembrane</keyword>
<dbReference type="CDD" id="cd06503">
    <property type="entry name" value="ATP-synt_Fo_b"/>
    <property type="match status" value="1"/>
</dbReference>
<dbReference type="Pfam" id="PF00430">
    <property type="entry name" value="ATP-synt_B"/>
    <property type="match status" value="1"/>
</dbReference>
<proteinExistence type="inferred from homology"/>
<dbReference type="InterPro" id="IPR050059">
    <property type="entry name" value="ATP_synthase_B_chain"/>
</dbReference>
<dbReference type="GO" id="GO:0045259">
    <property type="term" value="C:proton-transporting ATP synthase complex"/>
    <property type="evidence" value="ECO:0007669"/>
    <property type="project" value="UniProtKB-KW"/>
</dbReference>
<name>A0A2N3PTN2_9PROT</name>
<evidence type="ECO:0000256" key="8">
    <source>
        <dbReference type="ARBA" id="ARBA00023136"/>
    </source>
</evidence>
<dbReference type="GO" id="GO:0012505">
    <property type="term" value="C:endomembrane system"/>
    <property type="evidence" value="ECO:0007669"/>
    <property type="project" value="UniProtKB-SubCell"/>
</dbReference>
<feature type="coiled-coil region" evidence="15">
    <location>
        <begin position="49"/>
        <end position="126"/>
    </location>
</feature>
<comment type="function">
    <text evidence="10 13">F(1)F(0) ATP synthase produces ATP from ADP in the presence of a proton or sodium gradient. F-type ATPases consist of two structural domains, F(1) containing the extramembraneous catalytic core and F(0) containing the membrane proton channel, linked together by a central stalk and a peripheral stalk. During catalysis, ATP synthesis in the catalytic domain of F(1) is coupled via a rotary mechanism of the central stalk subunits to proton translocation.</text>
</comment>
<evidence type="ECO:0000256" key="12">
    <source>
        <dbReference type="ARBA" id="ARBA00037847"/>
    </source>
</evidence>
<dbReference type="GO" id="GO:0046961">
    <property type="term" value="F:proton-transporting ATPase activity, rotational mechanism"/>
    <property type="evidence" value="ECO:0007669"/>
    <property type="project" value="TreeGrafter"/>
</dbReference>
<dbReference type="PANTHER" id="PTHR33445:SF1">
    <property type="entry name" value="ATP SYNTHASE SUBUNIT B"/>
    <property type="match status" value="1"/>
</dbReference>
<reference evidence="17" key="1">
    <citation type="submission" date="2017-12" db="EMBL/GenBank/DDBJ databases">
        <title>Draft genome sequence of Telmatospirillum siberiense 26-4b1T, an acidotolerant peatland alphaproteobacterium potentially involved in sulfur cycling.</title>
        <authorList>
            <person name="Hausmann B."/>
            <person name="Pjevac P."/>
            <person name="Schreck K."/>
            <person name="Herbold C.W."/>
            <person name="Daims H."/>
            <person name="Wagner M."/>
            <person name="Pester M."/>
            <person name="Loy A."/>
        </authorList>
    </citation>
    <scope>NUCLEOTIDE SEQUENCE [LARGE SCALE GENOMIC DNA]</scope>
    <source>
        <strain evidence="17">26-4b1</strain>
    </source>
</reference>